<keyword evidence="8 11" id="KW-1133">Transmembrane helix</keyword>
<dbReference type="InterPro" id="IPR050428">
    <property type="entry name" value="TCS_sensor_his_kinase"/>
</dbReference>
<dbReference type="InterPro" id="IPR005467">
    <property type="entry name" value="His_kinase_dom"/>
</dbReference>
<keyword evidence="7 14" id="KW-0418">Kinase</keyword>
<dbReference type="InterPro" id="IPR004358">
    <property type="entry name" value="Sig_transdc_His_kin-like_C"/>
</dbReference>
<evidence type="ECO:0000256" key="6">
    <source>
        <dbReference type="ARBA" id="ARBA00022692"/>
    </source>
</evidence>
<dbReference type="RefSeq" id="WP_162311300.1">
    <property type="nucleotide sequence ID" value="NZ_JACHGU010000001.1"/>
</dbReference>
<dbReference type="Gene3D" id="1.10.287.130">
    <property type="match status" value="1"/>
</dbReference>
<dbReference type="InterPro" id="IPR036890">
    <property type="entry name" value="HATPase_C_sf"/>
</dbReference>
<evidence type="ECO:0000256" key="11">
    <source>
        <dbReference type="SAM" id="Phobius"/>
    </source>
</evidence>
<keyword evidence="15" id="KW-1185">Reference proteome</keyword>
<dbReference type="Gene3D" id="3.30.565.10">
    <property type="entry name" value="Histidine kinase-like ATPase, C-terminal domain"/>
    <property type="match status" value="1"/>
</dbReference>
<organism evidence="14 15">
    <name type="scientific">Pseudoxanthomonas broegbernensis</name>
    <dbReference type="NCBI Taxonomy" id="83619"/>
    <lineage>
        <taxon>Bacteria</taxon>
        <taxon>Pseudomonadati</taxon>
        <taxon>Pseudomonadota</taxon>
        <taxon>Gammaproteobacteria</taxon>
        <taxon>Lysobacterales</taxon>
        <taxon>Lysobacteraceae</taxon>
        <taxon>Pseudoxanthomonas</taxon>
    </lineage>
</organism>
<keyword evidence="5" id="KW-0808">Transferase</keyword>
<evidence type="ECO:0000259" key="12">
    <source>
        <dbReference type="PROSITE" id="PS50109"/>
    </source>
</evidence>
<dbReference type="AlphaFoldDB" id="A0A7V8GLM6"/>
<dbReference type="PANTHER" id="PTHR45436">
    <property type="entry name" value="SENSOR HISTIDINE KINASE YKOH"/>
    <property type="match status" value="1"/>
</dbReference>
<evidence type="ECO:0000256" key="4">
    <source>
        <dbReference type="ARBA" id="ARBA00022553"/>
    </source>
</evidence>
<dbReference type="InterPro" id="IPR003661">
    <property type="entry name" value="HisK_dim/P_dom"/>
</dbReference>
<comment type="catalytic activity">
    <reaction evidence="1">
        <text>ATP + protein L-histidine = ADP + protein N-phospho-L-histidine.</text>
        <dbReference type="EC" id="2.7.13.3"/>
    </reaction>
</comment>
<keyword evidence="9" id="KW-0902">Two-component regulatory system</keyword>
<evidence type="ECO:0000256" key="2">
    <source>
        <dbReference type="ARBA" id="ARBA00004370"/>
    </source>
</evidence>
<dbReference type="Pfam" id="PF02518">
    <property type="entry name" value="HATPase_c"/>
    <property type="match status" value="1"/>
</dbReference>
<dbReference type="SMART" id="SM00388">
    <property type="entry name" value="HisKA"/>
    <property type="match status" value="1"/>
</dbReference>
<gene>
    <name evidence="14" type="ORF">B1992_09730</name>
</gene>
<sequence length="455" mass="50372">MAATDGAAPPPRSRRFRRRLRTRIILSFLLLGTGLTALFAFLTDYSRQRVESQLVEDVMNKNIDEFARLYYLDPSRNPELPVQQMRAWVYPADRFDRVRQEYPEWARLPNGNHTITNIGPDGESFPYRLAVRKTPDTWFFLAYDMSQATRGEAQLKRALIASILLFSALSLLIGWWSASRVMRPVTDLAARLRAYRGSSQPKRLATHFPEDEVGQLAEALDDYSIRLTEVVQRDREFNADVSHELRTPLAVIKGAVELLLSRPELDERTRARLQRIQRAEQQCSDLIGSLLLLSRNERGQGRSDVAKVAEQLLDSHRAQLGGKPLELRLEGEPGVVVVAPEAALSVALGNLVGNAVKYTPQGEVVVRLLSDAVEVVDSGPGLSEEDAAGLFRRGYRGTHAGHSQGAGIGLSIVSRLCDLYGWEVSVRPRTDGEHGVVAALAFGPSAEPETGDAAG</sequence>
<evidence type="ECO:0000259" key="13">
    <source>
        <dbReference type="PROSITE" id="PS50885"/>
    </source>
</evidence>
<dbReference type="InterPro" id="IPR036097">
    <property type="entry name" value="HisK_dim/P_sf"/>
</dbReference>
<keyword evidence="4" id="KW-0597">Phosphoprotein</keyword>
<keyword evidence="10 11" id="KW-0472">Membrane</keyword>
<accession>A0A7V8GLM6</accession>
<comment type="subcellular location">
    <subcellularLocation>
        <location evidence="2">Membrane</location>
    </subcellularLocation>
</comment>
<feature type="transmembrane region" description="Helical" evidence="11">
    <location>
        <begin position="20"/>
        <end position="42"/>
    </location>
</feature>
<dbReference type="PANTHER" id="PTHR45436:SF16">
    <property type="entry name" value="HISTIDINE KINASE"/>
    <property type="match status" value="1"/>
</dbReference>
<keyword evidence="6 11" id="KW-0812">Transmembrane</keyword>
<feature type="transmembrane region" description="Helical" evidence="11">
    <location>
        <begin position="158"/>
        <end position="178"/>
    </location>
</feature>
<dbReference type="EMBL" id="MWIP01000009">
    <property type="protein sequence ID" value="KAF1685976.1"/>
    <property type="molecule type" value="Genomic_DNA"/>
</dbReference>
<comment type="caution">
    <text evidence="14">The sequence shown here is derived from an EMBL/GenBank/DDBJ whole genome shotgun (WGS) entry which is preliminary data.</text>
</comment>
<dbReference type="PROSITE" id="PS50109">
    <property type="entry name" value="HIS_KIN"/>
    <property type="match status" value="1"/>
</dbReference>
<dbReference type="SUPFAM" id="SSF47384">
    <property type="entry name" value="Homodimeric domain of signal transducing histidine kinase"/>
    <property type="match status" value="1"/>
</dbReference>
<dbReference type="SMART" id="SM00387">
    <property type="entry name" value="HATPase_c"/>
    <property type="match status" value="1"/>
</dbReference>
<dbReference type="GO" id="GO:0005886">
    <property type="term" value="C:plasma membrane"/>
    <property type="evidence" value="ECO:0007669"/>
    <property type="project" value="TreeGrafter"/>
</dbReference>
<evidence type="ECO:0000256" key="9">
    <source>
        <dbReference type="ARBA" id="ARBA00023012"/>
    </source>
</evidence>
<dbReference type="SUPFAM" id="SSF55874">
    <property type="entry name" value="ATPase domain of HSP90 chaperone/DNA topoisomerase II/histidine kinase"/>
    <property type="match status" value="1"/>
</dbReference>
<dbReference type="Pfam" id="PF00512">
    <property type="entry name" value="HisKA"/>
    <property type="match status" value="1"/>
</dbReference>
<evidence type="ECO:0000256" key="10">
    <source>
        <dbReference type="ARBA" id="ARBA00023136"/>
    </source>
</evidence>
<dbReference type="Proteomes" id="UP000462066">
    <property type="component" value="Unassembled WGS sequence"/>
</dbReference>
<feature type="domain" description="HAMP" evidence="13">
    <location>
        <begin position="179"/>
        <end position="232"/>
    </location>
</feature>
<evidence type="ECO:0000313" key="14">
    <source>
        <dbReference type="EMBL" id="KAF1685976.1"/>
    </source>
</evidence>
<evidence type="ECO:0000313" key="15">
    <source>
        <dbReference type="Proteomes" id="UP000462066"/>
    </source>
</evidence>
<dbReference type="EC" id="2.7.13.3" evidence="3"/>
<reference evidence="14 15" key="1">
    <citation type="submission" date="2017-10" db="EMBL/GenBank/DDBJ databases">
        <title>Whole genome sequencing of Pseudoxanthomonas broegbernensis DSM 12573(T).</title>
        <authorList>
            <person name="Kumar S."/>
            <person name="Bansal K."/>
            <person name="Kaur A."/>
            <person name="Patil P."/>
            <person name="Sharma S."/>
            <person name="Patil P.B."/>
        </authorList>
    </citation>
    <scope>NUCLEOTIDE SEQUENCE [LARGE SCALE GENOMIC DNA]</scope>
    <source>
        <strain evidence="14 15">DSM 12573</strain>
    </source>
</reference>
<dbReference type="InterPro" id="IPR003660">
    <property type="entry name" value="HAMP_dom"/>
</dbReference>
<dbReference type="PROSITE" id="PS50885">
    <property type="entry name" value="HAMP"/>
    <property type="match status" value="1"/>
</dbReference>
<evidence type="ECO:0000256" key="5">
    <source>
        <dbReference type="ARBA" id="ARBA00022679"/>
    </source>
</evidence>
<dbReference type="PRINTS" id="PR00344">
    <property type="entry name" value="BCTRLSENSOR"/>
</dbReference>
<name>A0A7V8GLM6_9GAMM</name>
<dbReference type="SMART" id="SM00304">
    <property type="entry name" value="HAMP"/>
    <property type="match status" value="1"/>
</dbReference>
<evidence type="ECO:0000256" key="1">
    <source>
        <dbReference type="ARBA" id="ARBA00000085"/>
    </source>
</evidence>
<protein>
    <recommendedName>
        <fullName evidence="3">histidine kinase</fullName>
        <ecNumber evidence="3">2.7.13.3</ecNumber>
    </recommendedName>
</protein>
<evidence type="ECO:0000256" key="3">
    <source>
        <dbReference type="ARBA" id="ARBA00012438"/>
    </source>
</evidence>
<evidence type="ECO:0000256" key="8">
    <source>
        <dbReference type="ARBA" id="ARBA00022989"/>
    </source>
</evidence>
<dbReference type="InterPro" id="IPR003594">
    <property type="entry name" value="HATPase_dom"/>
</dbReference>
<dbReference type="CDD" id="cd00082">
    <property type="entry name" value="HisKA"/>
    <property type="match status" value="1"/>
</dbReference>
<proteinExistence type="predicted"/>
<dbReference type="Gene3D" id="6.10.340.10">
    <property type="match status" value="1"/>
</dbReference>
<evidence type="ECO:0000256" key="7">
    <source>
        <dbReference type="ARBA" id="ARBA00022777"/>
    </source>
</evidence>
<feature type="domain" description="Histidine kinase" evidence="12">
    <location>
        <begin position="240"/>
        <end position="446"/>
    </location>
</feature>
<dbReference type="GO" id="GO:0000155">
    <property type="term" value="F:phosphorelay sensor kinase activity"/>
    <property type="evidence" value="ECO:0007669"/>
    <property type="project" value="InterPro"/>
</dbReference>